<organism evidence="1 2">
    <name type="scientific">Acrasis kona</name>
    <dbReference type="NCBI Taxonomy" id="1008807"/>
    <lineage>
        <taxon>Eukaryota</taxon>
        <taxon>Discoba</taxon>
        <taxon>Heterolobosea</taxon>
        <taxon>Tetramitia</taxon>
        <taxon>Eutetramitia</taxon>
        <taxon>Acrasidae</taxon>
        <taxon>Acrasis</taxon>
    </lineage>
</organism>
<dbReference type="AlphaFoldDB" id="A0AAW2YVJ0"/>
<proteinExistence type="predicted"/>
<gene>
    <name evidence="1" type="ORF">AKO1_002896</name>
</gene>
<dbReference type="Proteomes" id="UP001431209">
    <property type="component" value="Unassembled WGS sequence"/>
</dbReference>
<protein>
    <submittedName>
        <fullName evidence="1">Uncharacterized protein</fullName>
    </submittedName>
</protein>
<reference evidence="1 2" key="1">
    <citation type="submission" date="2024-03" db="EMBL/GenBank/DDBJ databases">
        <title>The Acrasis kona genome and developmental transcriptomes reveal deep origins of eukaryotic multicellular pathways.</title>
        <authorList>
            <person name="Sheikh S."/>
            <person name="Fu C.-J."/>
            <person name="Brown M.W."/>
            <person name="Baldauf S.L."/>
        </authorList>
    </citation>
    <scope>NUCLEOTIDE SEQUENCE [LARGE SCALE GENOMIC DNA]</scope>
    <source>
        <strain evidence="1 2">ATCC MYA-3509</strain>
    </source>
</reference>
<evidence type="ECO:0000313" key="2">
    <source>
        <dbReference type="Proteomes" id="UP001431209"/>
    </source>
</evidence>
<keyword evidence="2" id="KW-1185">Reference proteome</keyword>
<comment type="caution">
    <text evidence="1">The sequence shown here is derived from an EMBL/GenBank/DDBJ whole genome shotgun (WGS) entry which is preliminary data.</text>
</comment>
<name>A0AAW2YVJ0_9EUKA</name>
<dbReference type="EMBL" id="JAOPGA020000650">
    <property type="protein sequence ID" value="KAL0480262.1"/>
    <property type="molecule type" value="Genomic_DNA"/>
</dbReference>
<accession>A0AAW2YVJ0</accession>
<sequence length="328" mass="38412">MVTDFIKNTLCRRTKNSGWMSSEYFIEPNHKERFIVHISRGDVGKFPHDVHITIQSNGNADFSFVGYGMDNIFTTLEQSEHQPEQLKKIIQNHFRRVNFEDILTNQKKLLTFLETTNRQLPNQLILLDYLLQKDVNICDELGLCVRWRDDRRIDFFVNIRYSPHSKESFLVTRECISQLLLSLIGWNYISKTAKFHFITKYFKDLHVSTSEQTLRTFIGDCGTRLDKQKRRLLKGFSGQLPLPEYITHSNNITYNFFYATYDNAAHRMDRYNLKSEFPLKVGQTVMGIKSELVDSHLPFYLPYWPPKGCLDLLVCCGGACYFSLVGRE</sequence>
<evidence type="ECO:0000313" key="1">
    <source>
        <dbReference type="EMBL" id="KAL0480262.1"/>
    </source>
</evidence>